<evidence type="ECO:0000313" key="5">
    <source>
        <dbReference type="EMBL" id="KAH9323468.1"/>
    </source>
</evidence>
<evidence type="ECO:0000256" key="1">
    <source>
        <dbReference type="ARBA" id="ARBA00010838"/>
    </source>
</evidence>
<dbReference type="Proteomes" id="UP000824469">
    <property type="component" value="Unassembled WGS sequence"/>
</dbReference>
<protein>
    <recommendedName>
        <fullName evidence="7">Beta-glucosidase</fullName>
    </recommendedName>
</protein>
<evidence type="ECO:0000313" key="6">
    <source>
        <dbReference type="Proteomes" id="UP000824469"/>
    </source>
</evidence>
<evidence type="ECO:0008006" key="7">
    <source>
        <dbReference type="Google" id="ProtNLM"/>
    </source>
</evidence>
<feature type="non-terminal residue" evidence="5">
    <location>
        <position position="82"/>
    </location>
</feature>
<dbReference type="SUPFAM" id="SSF51445">
    <property type="entry name" value="(Trans)glycosidases"/>
    <property type="match status" value="1"/>
</dbReference>
<proteinExistence type="inferred from homology"/>
<dbReference type="Gene3D" id="3.20.20.80">
    <property type="entry name" value="Glycosidases"/>
    <property type="match status" value="1"/>
</dbReference>
<dbReference type="InterPro" id="IPR017853">
    <property type="entry name" value="GH"/>
</dbReference>
<dbReference type="InterPro" id="IPR001360">
    <property type="entry name" value="Glyco_hydro_1"/>
</dbReference>
<evidence type="ECO:0000256" key="4">
    <source>
        <dbReference type="RuleBase" id="RU003690"/>
    </source>
</evidence>
<dbReference type="PANTHER" id="PTHR10353:SF36">
    <property type="entry name" value="LP05116P"/>
    <property type="match status" value="1"/>
</dbReference>
<dbReference type="AlphaFoldDB" id="A0AA38GKC6"/>
<reference evidence="5 6" key="1">
    <citation type="journal article" date="2021" name="Nat. Plants">
        <title>The Taxus genome provides insights into paclitaxel biosynthesis.</title>
        <authorList>
            <person name="Xiong X."/>
            <person name="Gou J."/>
            <person name="Liao Q."/>
            <person name="Li Y."/>
            <person name="Zhou Q."/>
            <person name="Bi G."/>
            <person name="Li C."/>
            <person name="Du R."/>
            <person name="Wang X."/>
            <person name="Sun T."/>
            <person name="Guo L."/>
            <person name="Liang H."/>
            <person name="Lu P."/>
            <person name="Wu Y."/>
            <person name="Zhang Z."/>
            <person name="Ro D.K."/>
            <person name="Shang Y."/>
            <person name="Huang S."/>
            <person name="Yan J."/>
        </authorList>
    </citation>
    <scope>NUCLEOTIDE SEQUENCE [LARGE SCALE GENOMIC DNA]</scope>
    <source>
        <strain evidence="5">Ta-2019</strain>
    </source>
</reference>
<sequence length="82" mass="9262">DFADYAETCFELFGDRVKYWLTVNEPNVQALTGYDLGLHAPGRCSAPFGNCRAGNSSTEPYIVVHHKILSHAEAVQRFRKFK</sequence>
<keyword evidence="2" id="KW-0378">Hydrolase</keyword>
<keyword evidence="3" id="KW-0326">Glycosidase</keyword>
<comment type="similarity">
    <text evidence="1 4">Belongs to the glycosyl hydrolase 1 family.</text>
</comment>
<dbReference type="GO" id="GO:0005975">
    <property type="term" value="P:carbohydrate metabolic process"/>
    <property type="evidence" value="ECO:0007669"/>
    <property type="project" value="InterPro"/>
</dbReference>
<dbReference type="EMBL" id="JAHRHJ020000003">
    <property type="protein sequence ID" value="KAH9323468.1"/>
    <property type="molecule type" value="Genomic_DNA"/>
</dbReference>
<comment type="caution">
    <text evidence="5">The sequence shown here is derived from an EMBL/GenBank/DDBJ whole genome shotgun (WGS) entry which is preliminary data.</text>
</comment>
<name>A0AA38GKC6_TAXCH</name>
<dbReference type="Pfam" id="PF00232">
    <property type="entry name" value="Glyco_hydro_1"/>
    <property type="match status" value="1"/>
</dbReference>
<evidence type="ECO:0000256" key="3">
    <source>
        <dbReference type="ARBA" id="ARBA00023295"/>
    </source>
</evidence>
<dbReference type="GO" id="GO:0008422">
    <property type="term" value="F:beta-glucosidase activity"/>
    <property type="evidence" value="ECO:0007669"/>
    <property type="project" value="TreeGrafter"/>
</dbReference>
<feature type="non-terminal residue" evidence="5">
    <location>
        <position position="1"/>
    </location>
</feature>
<gene>
    <name evidence="5" type="ORF">KI387_018107</name>
</gene>
<organism evidence="5 6">
    <name type="scientific">Taxus chinensis</name>
    <name type="common">Chinese yew</name>
    <name type="synonym">Taxus wallichiana var. chinensis</name>
    <dbReference type="NCBI Taxonomy" id="29808"/>
    <lineage>
        <taxon>Eukaryota</taxon>
        <taxon>Viridiplantae</taxon>
        <taxon>Streptophyta</taxon>
        <taxon>Embryophyta</taxon>
        <taxon>Tracheophyta</taxon>
        <taxon>Spermatophyta</taxon>
        <taxon>Pinopsida</taxon>
        <taxon>Pinidae</taxon>
        <taxon>Conifers II</taxon>
        <taxon>Cupressales</taxon>
        <taxon>Taxaceae</taxon>
        <taxon>Taxus</taxon>
    </lineage>
</organism>
<accession>A0AA38GKC6</accession>
<keyword evidence="6" id="KW-1185">Reference proteome</keyword>
<dbReference type="PANTHER" id="PTHR10353">
    <property type="entry name" value="GLYCOSYL HYDROLASE"/>
    <property type="match status" value="1"/>
</dbReference>
<evidence type="ECO:0000256" key="2">
    <source>
        <dbReference type="ARBA" id="ARBA00022801"/>
    </source>
</evidence>
<dbReference type="OMA" id="NCIARNS"/>